<dbReference type="AlphaFoldDB" id="A0A7S1XQW8"/>
<protein>
    <submittedName>
        <fullName evidence="2">Uncharacterized protein</fullName>
    </submittedName>
</protein>
<sequence length="144" mass="15647">MRRFGAAPASPEVSINSSTFGDFKEPSLDAEELHDGGLFDNVFESPRVHTGPTAFWTAPLLDWDPYVDACRSAGQILSYGARRAGLPLPQSAPRLSLDRHSLSESSAPMAPPPSQDPLVFSPSRVRDLEERDKPRPAANPNPNP</sequence>
<dbReference type="EMBL" id="HBGJ01016915">
    <property type="protein sequence ID" value="CAD9252507.1"/>
    <property type="molecule type" value="Transcribed_RNA"/>
</dbReference>
<evidence type="ECO:0000256" key="1">
    <source>
        <dbReference type="SAM" id="MobiDB-lite"/>
    </source>
</evidence>
<evidence type="ECO:0000313" key="2">
    <source>
        <dbReference type="EMBL" id="CAD9252507.1"/>
    </source>
</evidence>
<feature type="region of interest" description="Disordered" evidence="1">
    <location>
        <begin position="1"/>
        <end position="21"/>
    </location>
</feature>
<gene>
    <name evidence="2" type="ORF">PPAR1163_LOCUS10871</name>
</gene>
<organism evidence="2">
    <name type="scientific">Phaeomonas parva</name>
    <dbReference type="NCBI Taxonomy" id="124430"/>
    <lineage>
        <taxon>Eukaryota</taxon>
        <taxon>Sar</taxon>
        <taxon>Stramenopiles</taxon>
        <taxon>Ochrophyta</taxon>
        <taxon>Pinguiophyceae</taxon>
        <taxon>Pinguiochrysidales</taxon>
        <taxon>Pinguiochrysidaceae</taxon>
        <taxon>Phaeomonas</taxon>
    </lineage>
</organism>
<proteinExistence type="predicted"/>
<feature type="region of interest" description="Disordered" evidence="1">
    <location>
        <begin position="83"/>
        <end position="144"/>
    </location>
</feature>
<feature type="compositionally biased region" description="Basic and acidic residues" evidence="1">
    <location>
        <begin position="124"/>
        <end position="135"/>
    </location>
</feature>
<accession>A0A7S1XQW8</accession>
<reference evidence="2" key="1">
    <citation type="submission" date="2021-01" db="EMBL/GenBank/DDBJ databases">
        <authorList>
            <person name="Corre E."/>
            <person name="Pelletier E."/>
            <person name="Niang G."/>
            <person name="Scheremetjew M."/>
            <person name="Finn R."/>
            <person name="Kale V."/>
            <person name="Holt S."/>
            <person name="Cochrane G."/>
            <person name="Meng A."/>
            <person name="Brown T."/>
            <person name="Cohen L."/>
        </authorList>
    </citation>
    <scope>NUCLEOTIDE SEQUENCE</scope>
    <source>
        <strain evidence="2">CCMP2877</strain>
    </source>
</reference>
<name>A0A7S1XQW8_9STRA</name>